<dbReference type="GO" id="GO:0005509">
    <property type="term" value="F:calcium ion binding"/>
    <property type="evidence" value="ECO:0007669"/>
    <property type="project" value="InterPro"/>
</dbReference>
<dbReference type="PATRIC" id="fig|1397108.4.peg.2937"/>
<reference evidence="1 2" key="1">
    <citation type="submission" date="2015-05" db="EMBL/GenBank/DDBJ databases">
        <authorList>
            <person name="Wang D.B."/>
            <person name="Wang M."/>
        </authorList>
    </citation>
    <scope>NUCLEOTIDE SEQUENCE [LARGE SCALE GENOMIC DNA]</scope>
    <source>
        <strain evidence="1 2">IMCC 12053</strain>
    </source>
</reference>
<dbReference type="Pfam" id="PF13202">
    <property type="entry name" value="EF-hand_5"/>
    <property type="match status" value="2"/>
</dbReference>
<dbReference type="Gene3D" id="1.10.238.10">
    <property type="entry name" value="EF-hand"/>
    <property type="match status" value="2"/>
</dbReference>
<dbReference type="InterPro" id="IPR018247">
    <property type="entry name" value="EF_Hand_1_Ca_BS"/>
</dbReference>
<gene>
    <name evidence="1" type="ORF">IMCC12053_2873</name>
</gene>
<dbReference type="InterPro" id="IPR011992">
    <property type="entry name" value="EF-hand-dom_pair"/>
</dbReference>
<organism evidence="1 2">
    <name type="scientific">Celeribacter marinus</name>
    <dbReference type="NCBI Taxonomy" id="1397108"/>
    <lineage>
        <taxon>Bacteria</taxon>
        <taxon>Pseudomonadati</taxon>
        <taxon>Pseudomonadota</taxon>
        <taxon>Alphaproteobacteria</taxon>
        <taxon>Rhodobacterales</taxon>
        <taxon>Roseobacteraceae</taxon>
        <taxon>Celeribacter</taxon>
    </lineage>
</organism>
<name>A0A0P0A1Y8_9RHOB</name>
<dbReference type="SUPFAM" id="SSF47473">
    <property type="entry name" value="EF-hand"/>
    <property type="match status" value="1"/>
</dbReference>
<dbReference type="PROSITE" id="PS00018">
    <property type="entry name" value="EF_HAND_1"/>
    <property type="match status" value="2"/>
</dbReference>
<proteinExistence type="predicted"/>
<dbReference type="EMBL" id="CP012023">
    <property type="protein sequence ID" value="ALI56820.1"/>
    <property type="molecule type" value="Genomic_DNA"/>
</dbReference>
<dbReference type="InterPro" id="IPR002048">
    <property type="entry name" value="EF_hand_dom"/>
</dbReference>
<dbReference type="OrthoDB" id="7631435at2"/>
<accession>A0A0P0A1Y8</accession>
<dbReference type="PROSITE" id="PS50222">
    <property type="entry name" value="EF_HAND_2"/>
    <property type="match status" value="1"/>
</dbReference>
<dbReference type="RefSeq" id="WP_062220103.1">
    <property type="nucleotide sequence ID" value="NZ_CP012023.1"/>
</dbReference>
<evidence type="ECO:0000313" key="1">
    <source>
        <dbReference type="EMBL" id="ALI56820.1"/>
    </source>
</evidence>
<keyword evidence="2" id="KW-1185">Reference proteome</keyword>
<sequence>MKRLLSVLALTAALPATLSAQQFGGHFMESWDTDSDGTVTLAEVEERRGDIFHMFDANEDGFLDAQEYVQFDETRVADREVHMEEAQEAASQGASMGQGKGRGPTGMSAGISGVQNAMTLAYNDTDGDGQVSRDEFTSNTAGWFVTMDKSGDGVVNADDFGRK</sequence>
<protein>
    <submittedName>
        <fullName evidence="1">EF hand domain protein</fullName>
    </submittedName>
</protein>
<evidence type="ECO:0000313" key="2">
    <source>
        <dbReference type="Proteomes" id="UP000064920"/>
    </source>
</evidence>
<dbReference type="STRING" id="1397108.IMCC12053_2873"/>
<dbReference type="KEGG" id="cmar:IMCC12053_2873"/>
<dbReference type="Proteomes" id="UP000064920">
    <property type="component" value="Chromosome"/>
</dbReference>
<dbReference type="AlphaFoldDB" id="A0A0P0A1Y8"/>